<feature type="non-terminal residue" evidence="1">
    <location>
        <position position="1"/>
    </location>
</feature>
<comment type="caution">
    <text evidence="1">The sequence shown here is derived from an EMBL/GenBank/DDBJ whole genome shotgun (WGS) entry which is preliminary data.</text>
</comment>
<dbReference type="Proteomes" id="UP001151760">
    <property type="component" value="Unassembled WGS sequence"/>
</dbReference>
<keyword evidence="2" id="KW-1185">Reference proteome</keyword>
<proteinExistence type="predicted"/>
<evidence type="ECO:0000313" key="1">
    <source>
        <dbReference type="EMBL" id="GJT11287.1"/>
    </source>
</evidence>
<name>A0ABQ5BBK6_9ASTR</name>
<reference evidence="1" key="2">
    <citation type="submission" date="2022-01" db="EMBL/GenBank/DDBJ databases">
        <authorList>
            <person name="Yamashiro T."/>
            <person name="Shiraishi A."/>
            <person name="Satake H."/>
            <person name="Nakayama K."/>
        </authorList>
    </citation>
    <scope>NUCLEOTIDE SEQUENCE</scope>
</reference>
<evidence type="ECO:0000313" key="2">
    <source>
        <dbReference type="Proteomes" id="UP001151760"/>
    </source>
</evidence>
<accession>A0ABQ5BBK6</accession>
<dbReference type="EMBL" id="BQNB010013056">
    <property type="protein sequence ID" value="GJT11287.1"/>
    <property type="molecule type" value="Genomic_DNA"/>
</dbReference>
<reference evidence="1" key="1">
    <citation type="journal article" date="2022" name="Int. J. Mol. Sci.">
        <title>Draft Genome of Tanacetum Coccineum: Genomic Comparison of Closely Related Tanacetum-Family Plants.</title>
        <authorList>
            <person name="Yamashiro T."/>
            <person name="Shiraishi A."/>
            <person name="Nakayama K."/>
            <person name="Satake H."/>
        </authorList>
    </citation>
    <scope>NUCLEOTIDE SEQUENCE</scope>
</reference>
<gene>
    <name evidence="1" type="ORF">Tco_0858329</name>
</gene>
<organism evidence="1 2">
    <name type="scientific">Tanacetum coccineum</name>
    <dbReference type="NCBI Taxonomy" id="301880"/>
    <lineage>
        <taxon>Eukaryota</taxon>
        <taxon>Viridiplantae</taxon>
        <taxon>Streptophyta</taxon>
        <taxon>Embryophyta</taxon>
        <taxon>Tracheophyta</taxon>
        <taxon>Spermatophyta</taxon>
        <taxon>Magnoliopsida</taxon>
        <taxon>eudicotyledons</taxon>
        <taxon>Gunneridae</taxon>
        <taxon>Pentapetalae</taxon>
        <taxon>asterids</taxon>
        <taxon>campanulids</taxon>
        <taxon>Asterales</taxon>
        <taxon>Asteraceae</taxon>
        <taxon>Asteroideae</taxon>
        <taxon>Anthemideae</taxon>
        <taxon>Anthemidinae</taxon>
        <taxon>Tanacetum</taxon>
    </lineage>
</organism>
<sequence length="68" mass="7692">DDNFNSNNKNPLFDGMVEDVKNENSNVSNYDEPVLLNTPLSDKVECSDPEFDIDEIDTFLAMEVSSNF</sequence>
<protein>
    <submittedName>
        <fullName evidence="1">Uncharacterized protein</fullName>
    </submittedName>
</protein>